<dbReference type="EMBL" id="JAYMGO010000009">
    <property type="protein sequence ID" value="KAL1267740.1"/>
    <property type="molecule type" value="Genomic_DNA"/>
</dbReference>
<sequence length="90" mass="10215">MKAEERERERERERQKSGREREGDCCLISHISWWFLRLVRGRKCGWGGCRTDIKGGRRRLAALAAAAAGGPWIQPSPRGGSSAQPQPRER</sequence>
<dbReference type="Proteomes" id="UP001558613">
    <property type="component" value="Unassembled WGS sequence"/>
</dbReference>
<proteinExistence type="predicted"/>
<evidence type="ECO:0000313" key="3">
    <source>
        <dbReference type="Proteomes" id="UP001558613"/>
    </source>
</evidence>
<organism evidence="2 3">
    <name type="scientific">Cirrhinus molitorella</name>
    <name type="common">mud carp</name>
    <dbReference type="NCBI Taxonomy" id="172907"/>
    <lineage>
        <taxon>Eukaryota</taxon>
        <taxon>Metazoa</taxon>
        <taxon>Chordata</taxon>
        <taxon>Craniata</taxon>
        <taxon>Vertebrata</taxon>
        <taxon>Euteleostomi</taxon>
        <taxon>Actinopterygii</taxon>
        <taxon>Neopterygii</taxon>
        <taxon>Teleostei</taxon>
        <taxon>Ostariophysi</taxon>
        <taxon>Cypriniformes</taxon>
        <taxon>Cyprinidae</taxon>
        <taxon>Labeoninae</taxon>
        <taxon>Labeonini</taxon>
        <taxon>Cirrhinus</taxon>
    </lineage>
</organism>
<feature type="region of interest" description="Disordered" evidence="1">
    <location>
        <begin position="69"/>
        <end position="90"/>
    </location>
</feature>
<feature type="region of interest" description="Disordered" evidence="1">
    <location>
        <begin position="1"/>
        <end position="22"/>
    </location>
</feature>
<protein>
    <submittedName>
        <fullName evidence="2">Uncharacterized protein</fullName>
    </submittedName>
</protein>
<name>A0ABR3MSX8_9TELE</name>
<reference evidence="2 3" key="1">
    <citation type="submission" date="2023-09" db="EMBL/GenBank/DDBJ databases">
        <authorList>
            <person name="Wang M."/>
        </authorList>
    </citation>
    <scope>NUCLEOTIDE SEQUENCE [LARGE SCALE GENOMIC DNA]</scope>
    <source>
        <strain evidence="2">GT-2023</strain>
        <tissue evidence="2">Liver</tissue>
    </source>
</reference>
<evidence type="ECO:0000256" key="1">
    <source>
        <dbReference type="SAM" id="MobiDB-lite"/>
    </source>
</evidence>
<accession>A0ABR3MSX8</accession>
<keyword evidence="3" id="KW-1185">Reference proteome</keyword>
<comment type="caution">
    <text evidence="2">The sequence shown here is derived from an EMBL/GenBank/DDBJ whole genome shotgun (WGS) entry which is preliminary data.</text>
</comment>
<gene>
    <name evidence="2" type="ORF">QQF64_033103</name>
</gene>
<feature type="compositionally biased region" description="Polar residues" evidence="1">
    <location>
        <begin position="79"/>
        <end position="90"/>
    </location>
</feature>
<evidence type="ECO:0000313" key="2">
    <source>
        <dbReference type="EMBL" id="KAL1267740.1"/>
    </source>
</evidence>